<dbReference type="PRINTS" id="PR00502">
    <property type="entry name" value="NUDIXFAMILY"/>
</dbReference>
<name>A0ABT0XHI7_9BACI</name>
<keyword evidence="7" id="KW-1185">Reference proteome</keyword>
<evidence type="ECO:0000256" key="1">
    <source>
        <dbReference type="ARBA" id="ARBA00001946"/>
    </source>
</evidence>
<keyword evidence="3" id="KW-0460">Magnesium</keyword>
<dbReference type="PROSITE" id="PS51462">
    <property type="entry name" value="NUDIX"/>
    <property type="match status" value="1"/>
</dbReference>
<feature type="domain" description="Nudix hydrolase" evidence="5">
    <location>
        <begin position="8"/>
        <end position="143"/>
    </location>
</feature>
<evidence type="ECO:0000313" key="7">
    <source>
        <dbReference type="Proteomes" id="UP001203665"/>
    </source>
</evidence>
<dbReference type="CDD" id="cd04665">
    <property type="entry name" value="NUDIX_RppH"/>
    <property type="match status" value="1"/>
</dbReference>
<dbReference type="NCBIfam" id="TIGR02705">
    <property type="entry name" value="nudix_YtkD"/>
    <property type="match status" value="1"/>
</dbReference>
<dbReference type="InterPro" id="IPR000086">
    <property type="entry name" value="NUDIX_hydrolase_dom"/>
</dbReference>
<sequence>MHTFMDAYQREVQLAFKKDPFSSMPKHVWVICMYKNQWLLTNHKKRGLEFPGGKVEQGESPLDAARREVFEETGASVKTIQYIGQYTISDQQICKNIYFAEIDDVEEQNNYFETEGPVLVNELPDQIAENQDYSFIMKDGVLQYCLEYIQNVQK</sequence>
<dbReference type="PANTHER" id="PTHR43222">
    <property type="entry name" value="NUDIX HYDROLASE 23"/>
    <property type="match status" value="1"/>
</dbReference>
<comment type="similarity">
    <text evidence="4">Belongs to the Nudix hydrolase family.</text>
</comment>
<evidence type="ECO:0000259" key="5">
    <source>
        <dbReference type="PROSITE" id="PS51462"/>
    </source>
</evidence>
<dbReference type="RefSeq" id="WP_251605946.1">
    <property type="nucleotide sequence ID" value="NZ_JAMQJY010000001.1"/>
</dbReference>
<proteinExistence type="inferred from homology"/>
<protein>
    <submittedName>
        <fullName evidence="6">Nucleoside triphosphatase YtkD</fullName>
    </submittedName>
</protein>
<comment type="cofactor">
    <cofactor evidence="1">
        <name>Mg(2+)</name>
        <dbReference type="ChEBI" id="CHEBI:18420"/>
    </cofactor>
</comment>
<dbReference type="Proteomes" id="UP001203665">
    <property type="component" value="Unassembled WGS sequence"/>
</dbReference>
<comment type="caution">
    <text evidence="6">The sequence shown here is derived from an EMBL/GenBank/DDBJ whole genome shotgun (WGS) entry which is preliminary data.</text>
</comment>
<dbReference type="InterPro" id="IPR015797">
    <property type="entry name" value="NUDIX_hydrolase-like_dom_sf"/>
</dbReference>
<evidence type="ECO:0000313" key="6">
    <source>
        <dbReference type="EMBL" id="MCM2675371.1"/>
    </source>
</evidence>
<dbReference type="InterPro" id="IPR014078">
    <property type="entry name" value="Nudix_YtkD"/>
</dbReference>
<dbReference type="InterPro" id="IPR020476">
    <property type="entry name" value="Nudix_hydrolase"/>
</dbReference>
<dbReference type="SUPFAM" id="SSF55811">
    <property type="entry name" value="Nudix"/>
    <property type="match status" value="1"/>
</dbReference>
<accession>A0ABT0XHI7</accession>
<dbReference type="EMBL" id="JAMQJY010000001">
    <property type="protein sequence ID" value="MCM2675371.1"/>
    <property type="molecule type" value="Genomic_DNA"/>
</dbReference>
<dbReference type="PANTHER" id="PTHR43222:SF2">
    <property type="entry name" value="NUDIX HYDROLASE 23, CHLOROPLASTIC"/>
    <property type="match status" value="1"/>
</dbReference>
<evidence type="ECO:0000256" key="2">
    <source>
        <dbReference type="ARBA" id="ARBA00022801"/>
    </source>
</evidence>
<organism evidence="6 7">
    <name type="scientific">Alkalicoccobacillus plakortidis</name>
    <dbReference type="NCBI Taxonomy" id="444060"/>
    <lineage>
        <taxon>Bacteria</taxon>
        <taxon>Bacillati</taxon>
        <taxon>Bacillota</taxon>
        <taxon>Bacilli</taxon>
        <taxon>Bacillales</taxon>
        <taxon>Bacillaceae</taxon>
        <taxon>Alkalicoccobacillus</taxon>
    </lineage>
</organism>
<dbReference type="InterPro" id="IPR020084">
    <property type="entry name" value="NUDIX_hydrolase_CS"/>
</dbReference>
<keyword evidence="2 4" id="KW-0378">Hydrolase</keyword>
<evidence type="ECO:0000256" key="3">
    <source>
        <dbReference type="ARBA" id="ARBA00022842"/>
    </source>
</evidence>
<evidence type="ECO:0000256" key="4">
    <source>
        <dbReference type="RuleBase" id="RU003476"/>
    </source>
</evidence>
<dbReference type="Gene3D" id="3.90.79.10">
    <property type="entry name" value="Nucleoside Triphosphate Pyrophosphohydrolase"/>
    <property type="match status" value="1"/>
</dbReference>
<dbReference type="PROSITE" id="PS00893">
    <property type="entry name" value="NUDIX_BOX"/>
    <property type="match status" value="1"/>
</dbReference>
<dbReference type="Pfam" id="PF00293">
    <property type="entry name" value="NUDIX"/>
    <property type="match status" value="1"/>
</dbReference>
<gene>
    <name evidence="6" type="primary">ytkD</name>
    <name evidence="6" type="ORF">NDM98_07640</name>
</gene>
<reference evidence="6" key="1">
    <citation type="submission" date="2022-06" db="EMBL/GenBank/DDBJ databases">
        <title>Alkalicoccobacillus porphyridii sp. nov., isolated from a marine red alga, Porphyridium purpureum and reclassification of Shouchella plakortidis and Shouchella gibsonii as Alkalicoccobacillus plakortidis comb. nov. and Alkalicoccobacillus gibsonii comb. nov.</title>
        <authorList>
            <person name="Kim K.H."/>
            <person name="Lee J.K."/>
            <person name="Han D.M."/>
            <person name="Baek J.H."/>
            <person name="Jeon C.O."/>
        </authorList>
    </citation>
    <scope>NUCLEOTIDE SEQUENCE</scope>
    <source>
        <strain evidence="6">DSM 19153</strain>
    </source>
</reference>